<dbReference type="SUPFAM" id="SSF46894">
    <property type="entry name" value="C-terminal effector domain of the bipartite response regulators"/>
    <property type="match status" value="1"/>
</dbReference>
<evidence type="ECO:0000256" key="5">
    <source>
        <dbReference type="ARBA" id="ARBA00023163"/>
    </source>
</evidence>
<dbReference type="Pfam" id="PF00486">
    <property type="entry name" value="Trans_reg_C"/>
    <property type="match status" value="1"/>
</dbReference>
<name>A0A7Y0E1H9_9PROT</name>
<dbReference type="SUPFAM" id="SSF52172">
    <property type="entry name" value="CheY-like"/>
    <property type="match status" value="1"/>
</dbReference>
<keyword evidence="4 7" id="KW-0238">DNA-binding</keyword>
<dbReference type="FunFam" id="3.40.50.2300:FF:000001">
    <property type="entry name" value="DNA-binding response regulator PhoB"/>
    <property type="match status" value="1"/>
</dbReference>
<dbReference type="PROSITE" id="PS50110">
    <property type="entry name" value="RESPONSE_REGULATORY"/>
    <property type="match status" value="1"/>
</dbReference>
<evidence type="ECO:0000256" key="3">
    <source>
        <dbReference type="ARBA" id="ARBA00023015"/>
    </source>
</evidence>
<keyword evidence="2" id="KW-0902">Two-component regulatory system</keyword>
<dbReference type="CDD" id="cd00383">
    <property type="entry name" value="trans_reg_C"/>
    <property type="match status" value="1"/>
</dbReference>
<evidence type="ECO:0000313" key="10">
    <source>
        <dbReference type="EMBL" id="NMM45529.1"/>
    </source>
</evidence>
<dbReference type="GO" id="GO:0000976">
    <property type="term" value="F:transcription cis-regulatory region binding"/>
    <property type="evidence" value="ECO:0007669"/>
    <property type="project" value="TreeGrafter"/>
</dbReference>
<evidence type="ECO:0000259" key="8">
    <source>
        <dbReference type="PROSITE" id="PS50110"/>
    </source>
</evidence>
<dbReference type="Pfam" id="PF00072">
    <property type="entry name" value="Response_reg"/>
    <property type="match status" value="1"/>
</dbReference>
<dbReference type="PANTHER" id="PTHR48111:SF4">
    <property type="entry name" value="DNA-BINDING DUAL TRANSCRIPTIONAL REGULATOR OMPR"/>
    <property type="match status" value="1"/>
</dbReference>
<evidence type="ECO:0000256" key="1">
    <source>
        <dbReference type="ARBA" id="ARBA00022553"/>
    </source>
</evidence>
<dbReference type="AlphaFoldDB" id="A0A7Y0E1H9"/>
<dbReference type="InterPro" id="IPR036388">
    <property type="entry name" value="WH-like_DNA-bd_sf"/>
</dbReference>
<dbReference type="GO" id="GO:0000156">
    <property type="term" value="F:phosphorelay response regulator activity"/>
    <property type="evidence" value="ECO:0007669"/>
    <property type="project" value="TreeGrafter"/>
</dbReference>
<evidence type="ECO:0000259" key="9">
    <source>
        <dbReference type="PROSITE" id="PS51755"/>
    </source>
</evidence>
<dbReference type="Proteomes" id="UP000539372">
    <property type="component" value="Unassembled WGS sequence"/>
</dbReference>
<dbReference type="Gene3D" id="1.10.10.10">
    <property type="entry name" value="Winged helix-like DNA-binding domain superfamily/Winged helix DNA-binding domain"/>
    <property type="match status" value="1"/>
</dbReference>
<keyword evidence="3" id="KW-0805">Transcription regulation</keyword>
<dbReference type="PANTHER" id="PTHR48111">
    <property type="entry name" value="REGULATOR OF RPOS"/>
    <property type="match status" value="1"/>
</dbReference>
<dbReference type="InterPro" id="IPR001789">
    <property type="entry name" value="Sig_transdc_resp-reg_receiver"/>
</dbReference>
<dbReference type="RefSeq" id="WP_169626335.1">
    <property type="nucleotide sequence ID" value="NZ_JABBNT010000004.1"/>
</dbReference>
<evidence type="ECO:0000256" key="4">
    <source>
        <dbReference type="ARBA" id="ARBA00023125"/>
    </source>
</evidence>
<dbReference type="InterPro" id="IPR011006">
    <property type="entry name" value="CheY-like_superfamily"/>
</dbReference>
<organism evidence="10 11">
    <name type="scientific">Pacificispira spongiicola</name>
    <dbReference type="NCBI Taxonomy" id="2729598"/>
    <lineage>
        <taxon>Bacteria</taxon>
        <taxon>Pseudomonadati</taxon>
        <taxon>Pseudomonadota</taxon>
        <taxon>Alphaproteobacteria</taxon>
        <taxon>Rhodospirillales</taxon>
        <taxon>Rhodospirillaceae</taxon>
        <taxon>Pacificispira</taxon>
    </lineage>
</organism>
<feature type="modified residue" description="4-aspartylphosphate" evidence="6">
    <location>
        <position position="54"/>
    </location>
</feature>
<dbReference type="InterPro" id="IPR001867">
    <property type="entry name" value="OmpR/PhoB-type_DNA-bd"/>
</dbReference>
<dbReference type="GO" id="GO:0006355">
    <property type="term" value="P:regulation of DNA-templated transcription"/>
    <property type="evidence" value="ECO:0007669"/>
    <property type="project" value="InterPro"/>
</dbReference>
<feature type="domain" description="OmpR/PhoB-type" evidence="9">
    <location>
        <begin position="130"/>
        <end position="226"/>
    </location>
</feature>
<dbReference type="SMART" id="SM00448">
    <property type="entry name" value="REC"/>
    <property type="match status" value="1"/>
</dbReference>
<keyword evidence="5" id="KW-0804">Transcription</keyword>
<feature type="domain" description="Response regulatory" evidence="8">
    <location>
        <begin position="5"/>
        <end position="118"/>
    </location>
</feature>
<dbReference type="SMART" id="SM00862">
    <property type="entry name" value="Trans_reg_C"/>
    <property type="match status" value="1"/>
</dbReference>
<accession>A0A7Y0E1H9</accession>
<reference evidence="10 11" key="1">
    <citation type="submission" date="2020-04" db="EMBL/GenBank/DDBJ databases">
        <title>Rhodospirillaceae bacterium KN72 isolated from deep sea.</title>
        <authorList>
            <person name="Zhang D.-C."/>
        </authorList>
    </citation>
    <scope>NUCLEOTIDE SEQUENCE [LARGE SCALE GENOMIC DNA]</scope>
    <source>
        <strain evidence="10 11">KN72</strain>
    </source>
</reference>
<dbReference type="GO" id="GO:0005829">
    <property type="term" value="C:cytosol"/>
    <property type="evidence" value="ECO:0007669"/>
    <property type="project" value="TreeGrafter"/>
</dbReference>
<evidence type="ECO:0000256" key="6">
    <source>
        <dbReference type="PROSITE-ProRule" id="PRU00169"/>
    </source>
</evidence>
<comment type="caution">
    <text evidence="10">The sequence shown here is derived from an EMBL/GenBank/DDBJ whole genome shotgun (WGS) entry which is preliminary data.</text>
</comment>
<protein>
    <submittedName>
        <fullName evidence="10">Response regulator</fullName>
    </submittedName>
</protein>
<sequence length="228" mass="25634">MDDTHILVVDDDARLRTLLRDYLTREGFRVTQAEDAADARQKMSGMVFDLMILDVMMPGESGYELARSVRSETGVPILMLTAMGETGDRIQGLEAGADDYLPKPFEPRELVLRIHSILRRVPAPEEPKRSAVIKLGGLIFDLGRELLLQDDVPIRLTTTETALLKLLGGEPGRIMSREELTRVLEIDGGDRAVDVQMTRLRRKVEPDPKLPRYLQTVRGRGYVLRPDG</sequence>
<feature type="DNA-binding region" description="OmpR/PhoB-type" evidence="7">
    <location>
        <begin position="130"/>
        <end position="226"/>
    </location>
</feature>
<evidence type="ECO:0000256" key="2">
    <source>
        <dbReference type="ARBA" id="ARBA00023012"/>
    </source>
</evidence>
<keyword evidence="11" id="KW-1185">Reference proteome</keyword>
<proteinExistence type="predicted"/>
<dbReference type="InterPro" id="IPR016032">
    <property type="entry name" value="Sig_transdc_resp-reg_C-effctor"/>
</dbReference>
<dbReference type="GO" id="GO:0032993">
    <property type="term" value="C:protein-DNA complex"/>
    <property type="evidence" value="ECO:0007669"/>
    <property type="project" value="TreeGrafter"/>
</dbReference>
<evidence type="ECO:0000313" key="11">
    <source>
        <dbReference type="Proteomes" id="UP000539372"/>
    </source>
</evidence>
<dbReference type="Gene3D" id="3.40.50.2300">
    <property type="match status" value="1"/>
</dbReference>
<dbReference type="EMBL" id="JABBNT010000004">
    <property type="protein sequence ID" value="NMM45529.1"/>
    <property type="molecule type" value="Genomic_DNA"/>
</dbReference>
<keyword evidence="1 6" id="KW-0597">Phosphoprotein</keyword>
<dbReference type="PROSITE" id="PS51755">
    <property type="entry name" value="OMPR_PHOB"/>
    <property type="match status" value="1"/>
</dbReference>
<dbReference type="Gene3D" id="6.10.250.690">
    <property type="match status" value="1"/>
</dbReference>
<dbReference type="InterPro" id="IPR039420">
    <property type="entry name" value="WalR-like"/>
</dbReference>
<gene>
    <name evidence="10" type="ORF">HH303_13625</name>
</gene>
<evidence type="ECO:0000256" key="7">
    <source>
        <dbReference type="PROSITE-ProRule" id="PRU01091"/>
    </source>
</evidence>